<dbReference type="Proteomes" id="UP001595528">
    <property type="component" value="Unassembled WGS sequence"/>
</dbReference>
<evidence type="ECO:0000313" key="3">
    <source>
        <dbReference type="EMBL" id="MFC3228732.1"/>
    </source>
</evidence>
<accession>A0ABV7L2A0</accession>
<protein>
    <submittedName>
        <fullName evidence="3">Uncharacterized protein</fullName>
    </submittedName>
</protein>
<sequence length="353" mass="35924">MFQSQPQDPSPQNQRRRQMFLLALFALGVLVLGRMGVLDDGGFLGGGLGNTGADAVRFQPYRSVADLERTLQRTGYDLTSVAAASPAEVPRLFVDRLPEGWSALPAPQRDRLFVAVLLPLVLSVNDRMQDLRDRLATIADAPDAGALGDAELSLLAEVAAALAAPGLTAARAEQEPLAVAAALADRLGPLPVALTIAQAAQESDWGQATTDGGGPASLFATGGEPLLATGPFASPLRVPGSPPEGVADLWSALAVRAMSLAAAPRFAGFRAERAALEARHAPLDGGALTETLAPGGDAAEIAALVEAHALAAYETARLAPPPALVLVARPGEAGDANVGVSGGEPAANGGRGG</sequence>
<feature type="region of interest" description="Disordered" evidence="1">
    <location>
        <begin position="334"/>
        <end position="353"/>
    </location>
</feature>
<organism evidence="3 4">
    <name type="scientific">Marinibaculum pumilum</name>
    <dbReference type="NCBI Taxonomy" id="1766165"/>
    <lineage>
        <taxon>Bacteria</taxon>
        <taxon>Pseudomonadati</taxon>
        <taxon>Pseudomonadota</taxon>
        <taxon>Alphaproteobacteria</taxon>
        <taxon>Rhodospirillales</taxon>
        <taxon>Rhodospirillaceae</taxon>
        <taxon>Marinibaculum</taxon>
    </lineage>
</organism>
<evidence type="ECO:0000256" key="1">
    <source>
        <dbReference type="SAM" id="MobiDB-lite"/>
    </source>
</evidence>
<proteinExistence type="predicted"/>
<dbReference type="EMBL" id="JBHRTR010000028">
    <property type="protein sequence ID" value="MFC3228732.1"/>
    <property type="molecule type" value="Genomic_DNA"/>
</dbReference>
<keyword evidence="2" id="KW-0812">Transmembrane</keyword>
<comment type="caution">
    <text evidence="3">The sequence shown here is derived from an EMBL/GenBank/DDBJ whole genome shotgun (WGS) entry which is preliminary data.</text>
</comment>
<feature type="transmembrane region" description="Helical" evidence="2">
    <location>
        <begin position="20"/>
        <end position="38"/>
    </location>
</feature>
<dbReference type="RefSeq" id="WP_379902133.1">
    <property type="nucleotide sequence ID" value="NZ_JBHRTR010000028.1"/>
</dbReference>
<reference evidence="4" key="1">
    <citation type="journal article" date="2019" name="Int. J. Syst. Evol. Microbiol.">
        <title>The Global Catalogue of Microorganisms (GCM) 10K type strain sequencing project: providing services to taxonomists for standard genome sequencing and annotation.</title>
        <authorList>
            <consortium name="The Broad Institute Genomics Platform"/>
            <consortium name="The Broad Institute Genome Sequencing Center for Infectious Disease"/>
            <person name="Wu L."/>
            <person name="Ma J."/>
        </authorList>
    </citation>
    <scope>NUCLEOTIDE SEQUENCE [LARGE SCALE GENOMIC DNA]</scope>
    <source>
        <strain evidence="4">KCTC 42964</strain>
    </source>
</reference>
<evidence type="ECO:0000256" key="2">
    <source>
        <dbReference type="SAM" id="Phobius"/>
    </source>
</evidence>
<gene>
    <name evidence="3" type="ORF">ACFOGJ_15920</name>
</gene>
<keyword evidence="2" id="KW-1133">Transmembrane helix</keyword>
<evidence type="ECO:0000313" key="4">
    <source>
        <dbReference type="Proteomes" id="UP001595528"/>
    </source>
</evidence>
<feature type="compositionally biased region" description="Low complexity" evidence="1">
    <location>
        <begin position="343"/>
        <end position="353"/>
    </location>
</feature>
<keyword evidence="2" id="KW-0472">Membrane</keyword>
<keyword evidence="4" id="KW-1185">Reference proteome</keyword>
<name>A0ABV7L2A0_9PROT</name>